<proteinExistence type="predicted"/>
<sequence length="68" mass="8227">MKINRGSVLSKEYFLAYIKHIMLVFQLNVEEAKRKTEDQLFRGNMYAYGEETRDNFLKAFDELKLRFK</sequence>
<keyword evidence="2" id="KW-1185">Reference proteome</keyword>
<accession>A0A1I3WIY1</accession>
<organism evidence="1 2">
    <name type="scientific">Brevibacillus centrosporus</name>
    <dbReference type="NCBI Taxonomy" id="54910"/>
    <lineage>
        <taxon>Bacteria</taxon>
        <taxon>Bacillati</taxon>
        <taxon>Bacillota</taxon>
        <taxon>Bacilli</taxon>
        <taxon>Bacillales</taxon>
        <taxon>Paenibacillaceae</taxon>
        <taxon>Brevibacillus</taxon>
    </lineage>
</organism>
<evidence type="ECO:0000313" key="2">
    <source>
        <dbReference type="Proteomes" id="UP000198915"/>
    </source>
</evidence>
<gene>
    <name evidence="1" type="ORF">SAMN05518846_108151</name>
</gene>
<name>A0A1I3WIY1_9BACL</name>
<reference evidence="2" key="1">
    <citation type="submission" date="2016-10" db="EMBL/GenBank/DDBJ databases">
        <authorList>
            <person name="Varghese N."/>
            <person name="Submissions S."/>
        </authorList>
    </citation>
    <scope>NUCLEOTIDE SEQUENCE [LARGE SCALE GENOMIC DNA]</scope>
    <source>
        <strain evidence="2">OK042</strain>
    </source>
</reference>
<protein>
    <submittedName>
        <fullName evidence="1">Uncharacterized protein</fullName>
    </submittedName>
</protein>
<evidence type="ECO:0000313" key="1">
    <source>
        <dbReference type="EMBL" id="SFK07445.1"/>
    </source>
</evidence>
<dbReference type="STRING" id="1884381.SAMN05518846_108151"/>
<dbReference type="EMBL" id="FORT01000008">
    <property type="protein sequence ID" value="SFK07445.1"/>
    <property type="molecule type" value="Genomic_DNA"/>
</dbReference>
<dbReference type="Proteomes" id="UP000198915">
    <property type="component" value="Unassembled WGS sequence"/>
</dbReference>
<dbReference type="AlphaFoldDB" id="A0A1I3WIY1"/>